<name>A0ABU7YVX4_9GAMM</name>
<gene>
    <name evidence="3" type="ORF">SNE34_03500</name>
</gene>
<evidence type="ECO:0000259" key="2">
    <source>
        <dbReference type="PROSITE" id="PS50914"/>
    </source>
</evidence>
<feature type="domain" description="BON" evidence="2">
    <location>
        <begin position="80"/>
        <end position="146"/>
    </location>
</feature>
<dbReference type="Pfam" id="PF04972">
    <property type="entry name" value="BON"/>
    <property type="match status" value="1"/>
</dbReference>
<dbReference type="EMBL" id="JAXGFP010000002">
    <property type="protein sequence ID" value="MEG3183077.1"/>
    <property type="molecule type" value="Genomic_DNA"/>
</dbReference>
<comment type="caution">
    <text evidence="3">The sequence shown here is derived from an EMBL/GenBank/DDBJ whole genome shotgun (WGS) entry which is preliminary data.</text>
</comment>
<sequence length="151" mass="15975">MKTVGGFATAFAAAFAAGAALMYFLDPVAGRRRRALARDRGVSVGHDAEHFARAKSKRAIDRAHGMVARARAGLSHAPVDDGQLHGRIRTRLGRLVAHPGEVNIEVNGGRVVLRGHATDAEIDQLTAALAAMNGVADVDNRLSVDAPESRH</sequence>
<evidence type="ECO:0000313" key="4">
    <source>
        <dbReference type="Proteomes" id="UP001355056"/>
    </source>
</evidence>
<evidence type="ECO:0000313" key="3">
    <source>
        <dbReference type="EMBL" id="MEG3183077.1"/>
    </source>
</evidence>
<dbReference type="RefSeq" id="WP_332614781.1">
    <property type="nucleotide sequence ID" value="NZ_JAXGFP010000002.1"/>
</dbReference>
<proteinExistence type="predicted"/>
<organism evidence="3 4">
    <name type="scientific">Novilysobacter erysipheiresistens</name>
    <dbReference type="NCBI Taxonomy" id="1749332"/>
    <lineage>
        <taxon>Bacteria</taxon>
        <taxon>Pseudomonadati</taxon>
        <taxon>Pseudomonadota</taxon>
        <taxon>Gammaproteobacteria</taxon>
        <taxon>Lysobacterales</taxon>
        <taxon>Lysobacteraceae</taxon>
        <taxon>Novilysobacter</taxon>
    </lineage>
</organism>
<protein>
    <submittedName>
        <fullName evidence="3">BON domain-containing protein</fullName>
    </submittedName>
</protein>
<evidence type="ECO:0000256" key="1">
    <source>
        <dbReference type="SAM" id="Phobius"/>
    </source>
</evidence>
<accession>A0ABU7YVX4</accession>
<keyword evidence="1" id="KW-0812">Transmembrane</keyword>
<feature type="transmembrane region" description="Helical" evidence="1">
    <location>
        <begin position="6"/>
        <end position="25"/>
    </location>
</feature>
<dbReference type="Proteomes" id="UP001355056">
    <property type="component" value="Unassembled WGS sequence"/>
</dbReference>
<dbReference type="PROSITE" id="PS50914">
    <property type="entry name" value="BON"/>
    <property type="match status" value="1"/>
</dbReference>
<keyword evidence="1" id="KW-0472">Membrane</keyword>
<keyword evidence="4" id="KW-1185">Reference proteome</keyword>
<dbReference type="InterPro" id="IPR007055">
    <property type="entry name" value="BON_dom"/>
</dbReference>
<keyword evidence="1" id="KW-1133">Transmembrane helix</keyword>
<reference evidence="3 4" key="1">
    <citation type="journal article" date="2016" name="Int. J. Syst. Evol. Microbiol.">
        <title>Lysobacter erysipheiresistens sp. nov., an antagonist of powdery mildew, isolated from tobacco-cultivated soil.</title>
        <authorList>
            <person name="Xie B."/>
            <person name="Li T."/>
            <person name="Lin X."/>
            <person name="Wang C.J."/>
            <person name="Chen Y.J."/>
            <person name="Liu W.J."/>
            <person name="Zhao Z.W."/>
        </authorList>
    </citation>
    <scope>NUCLEOTIDE SEQUENCE [LARGE SCALE GENOMIC DNA]</scope>
    <source>
        <strain evidence="3 4">RS-LYSO-3</strain>
    </source>
</reference>
<dbReference type="Gene3D" id="3.30.1340.30">
    <property type="match status" value="1"/>
</dbReference>